<evidence type="ECO:0000313" key="3">
    <source>
        <dbReference type="EMBL" id="AZU61962.1"/>
    </source>
</evidence>
<dbReference type="KEGG" id="nmk:CHR53_12080"/>
<dbReference type="EMBL" id="CP022572">
    <property type="protein sequence ID" value="AZU61962.1"/>
    <property type="molecule type" value="Genomic_DNA"/>
</dbReference>
<dbReference type="AlphaFoldDB" id="A0A3T0HXW2"/>
<name>A0A3T0HXW2_9BACI</name>
<feature type="region of interest" description="Disordered" evidence="1">
    <location>
        <begin position="1"/>
        <end position="25"/>
    </location>
</feature>
<keyword evidence="2" id="KW-1133">Transmembrane helix</keyword>
<feature type="compositionally biased region" description="Basic and acidic residues" evidence="1">
    <location>
        <begin position="1"/>
        <end position="13"/>
    </location>
</feature>
<reference evidence="3 4" key="1">
    <citation type="submission" date="2017-07" db="EMBL/GenBank/DDBJ databases">
        <title>The complete genome sequence of Bacillus mesonae strain H20-5, an efficient strain improving plant abiotic stress resistance.</title>
        <authorList>
            <person name="Kim S.Y."/>
            <person name="Song H."/>
            <person name="Sang M.K."/>
            <person name="Weon H.-Y."/>
            <person name="Song J."/>
        </authorList>
    </citation>
    <scope>NUCLEOTIDE SEQUENCE [LARGE SCALE GENOMIC DNA]</scope>
    <source>
        <strain evidence="3 4">H20-5</strain>
    </source>
</reference>
<feature type="transmembrane region" description="Helical" evidence="2">
    <location>
        <begin position="36"/>
        <end position="59"/>
    </location>
</feature>
<dbReference type="Proteomes" id="UP000282892">
    <property type="component" value="Chromosome"/>
</dbReference>
<evidence type="ECO:0000256" key="1">
    <source>
        <dbReference type="SAM" id="MobiDB-lite"/>
    </source>
</evidence>
<dbReference type="RefSeq" id="WP_066397870.1">
    <property type="nucleotide sequence ID" value="NZ_CP022572.1"/>
</dbReference>
<organism evidence="3 4">
    <name type="scientific">Neobacillus mesonae</name>
    <dbReference type="NCBI Taxonomy" id="1193713"/>
    <lineage>
        <taxon>Bacteria</taxon>
        <taxon>Bacillati</taxon>
        <taxon>Bacillota</taxon>
        <taxon>Bacilli</taxon>
        <taxon>Bacillales</taxon>
        <taxon>Bacillaceae</taxon>
        <taxon>Neobacillus</taxon>
    </lineage>
</organism>
<keyword evidence="2" id="KW-0812">Transmembrane</keyword>
<evidence type="ECO:0000256" key="2">
    <source>
        <dbReference type="SAM" id="Phobius"/>
    </source>
</evidence>
<sequence>MTKEDQDRRQIEGHKKHPMSNFSDSVNRSMVGDLGALAKGGCLTKIITLVIIVCGILMLSQCTN</sequence>
<accession>A0A3T0HXW2</accession>
<proteinExistence type="predicted"/>
<dbReference type="STRING" id="1193713.GCA_001636315_04846"/>
<gene>
    <name evidence="3" type="ORF">CHR53_12080</name>
</gene>
<evidence type="ECO:0000313" key="4">
    <source>
        <dbReference type="Proteomes" id="UP000282892"/>
    </source>
</evidence>
<protein>
    <submittedName>
        <fullName evidence="3">Uncharacterized protein</fullName>
    </submittedName>
</protein>
<keyword evidence="4" id="KW-1185">Reference proteome</keyword>
<dbReference type="OrthoDB" id="2974002at2"/>
<keyword evidence="2" id="KW-0472">Membrane</keyword>